<dbReference type="AlphaFoldDB" id="A0A848PBA4"/>
<reference evidence="2 3" key="1">
    <citation type="submission" date="2020-04" db="EMBL/GenBank/DDBJ databases">
        <title>Ralstonia insidiosa genome sequencing and assembly.</title>
        <authorList>
            <person name="Martins R.C.R."/>
            <person name="Perdigao-Neto L.V."/>
            <person name="Levin A.S.S."/>
            <person name="Costa S.F."/>
        </authorList>
    </citation>
    <scope>NUCLEOTIDE SEQUENCE [LARGE SCALE GENOMIC DNA]</scope>
    <source>
        <strain evidence="2 3">5047</strain>
    </source>
</reference>
<dbReference type="InterPro" id="IPR011856">
    <property type="entry name" value="tRNA_endonuc-like_dom_sf"/>
</dbReference>
<evidence type="ECO:0008006" key="4">
    <source>
        <dbReference type="Google" id="ProtNLM"/>
    </source>
</evidence>
<feature type="region of interest" description="Disordered" evidence="1">
    <location>
        <begin position="241"/>
        <end position="263"/>
    </location>
</feature>
<evidence type="ECO:0000256" key="1">
    <source>
        <dbReference type="SAM" id="MobiDB-lite"/>
    </source>
</evidence>
<dbReference type="Gene3D" id="3.40.1350.10">
    <property type="match status" value="1"/>
</dbReference>
<dbReference type="RefSeq" id="WP_169341925.1">
    <property type="nucleotide sequence ID" value="NZ_JABBZM010000042.1"/>
</dbReference>
<dbReference type="GO" id="GO:0003676">
    <property type="term" value="F:nucleic acid binding"/>
    <property type="evidence" value="ECO:0007669"/>
    <property type="project" value="InterPro"/>
</dbReference>
<accession>A0A848PBA4</accession>
<sequence>MRPSALLLHDNISQHGTLLARQPLNEGHSEKWLQDLVFRHPEVLPLGEIDDSAEHFVPICSELLIPKEGRNIRLDIFGVTPRGKVVLIECKLWRNPEARREVVGQILEYAALLTTWSYADLEAKLKAHSEHRSDVRWAAVNPLYQLVKSKFPEVEEARFVDNVSQSLKSGDFVLAIVGDGIRRDIQAMKELLDRQSGLLAQLGLIEMQVWKDGNGRTLLVPSLAIRTDVIQHRVVVDQSGMPLSPADSIEGEQSAPESLEQAERPMRNGEFWDSFLQSVRFDHPEQPLPKLGPHPTNARLDLPAPAKWMTLYRSNDGDMQIFFRLPGDYGIECFEQLKDELTDIRSETGLDVAFEMTKTKKNGNIVEIPLISVSRPASSDPALPLREQAVWLAQAANAMVGAFRPRLMQFSRDRGLL</sequence>
<dbReference type="Proteomes" id="UP000575469">
    <property type="component" value="Unassembled WGS sequence"/>
</dbReference>
<gene>
    <name evidence="2" type="ORF">HGR00_28920</name>
</gene>
<evidence type="ECO:0000313" key="3">
    <source>
        <dbReference type="Proteomes" id="UP000575469"/>
    </source>
</evidence>
<organism evidence="2 3">
    <name type="scientific">Ralstonia insidiosa</name>
    <dbReference type="NCBI Taxonomy" id="190721"/>
    <lineage>
        <taxon>Bacteria</taxon>
        <taxon>Pseudomonadati</taxon>
        <taxon>Pseudomonadota</taxon>
        <taxon>Betaproteobacteria</taxon>
        <taxon>Burkholderiales</taxon>
        <taxon>Burkholderiaceae</taxon>
        <taxon>Ralstonia</taxon>
    </lineage>
</organism>
<proteinExistence type="predicted"/>
<evidence type="ECO:0000313" key="2">
    <source>
        <dbReference type="EMBL" id="NMV41944.1"/>
    </source>
</evidence>
<name>A0A848PBA4_9RALS</name>
<dbReference type="EMBL" id="JABBZM010000042">
    <property type="protein sequence ID" value="NMV41944.1"/>
    <property type="molecule type" value="Genomic_DNA"/>
</dbReference>
<comment type="caution">
    <text evidence="2">The sequence shown here is derived from an EMBL/GenBank/DDBJ whole genome shotgun (WGS) entry which is preliminary data.</text>
</comment>
<protein>
    <recommendedName>
        <fullName evidence="4">DUF4268 domain-containing protein</fullName>
    </recommendedName>
</protein>